<dbReference type="InterPro" id="IPR036589">
    <property type="entry name" value="HCY_dom_sf"/>
</dbReference>
<dbReference type="STRING" id="39490.ERS852448_02005"/>
<dbReference type="EC" id="2.1.1.13" evidence="6"/>
<reference evidence="22 23" key="1">
    <citation type="submission" date="2015-09" db="EMBL/GenBank/DDBJ databases">
        <authorList>
            <consortium name="Pathogen Informatics"/>
        </authorList>
    </citation>
    <scope>NUCLEOTIDE SEQUENCE [LARGE SCALE GENOMIC DNA]</scope>
    <source>
        <strain evidence="22 23">2789STDY5608891</strain>
    </source>
</reference>
<dbReference type="PANTHER" id="PTHR45833:SF1">
    <property type="entry name" value="METHIONINE SYNTHASE"/>
    <property type="match status" value="1"/>
</dbReference>
<dbReference type="Gene3D" id="3.20.20.20">
    <property type="entry name" value="Dihydropteroate synthase-like"/>
    <property type="match status" value="1"/>
</dbReference>
<feature type="domain" description="Hcy-binding" evidence="20">
    <location>
        <begin position="3"/>
        <end position="288"/>
    </location>
</feature>
<feature type="domain" description="Pterin-binding" evidence="21">
    <location>
        <begin position="319"/>
        <end position="586"/>
    </location>
</feature>
<feature type="binding site" evidence="19">
    <location>
        <position position="274"/>
    </location>
    <ligand>
        <name>Zn(2+)</name>
        <dbReference type="ChEBI" id="CHEBI:29105"/>
    </ligand>
</feature>
<dbReference type="InterPro" id="IPR011005">
    <property type="entry name" value="Dihydropteroate_synth-like_sf"/>
</dbReference>
<comment type="catalytic activity">
    <reaction evidence="1">
        <text>(6S)-5-methyl-5,6,7,8-tetrahydrofolate + L-homocysteine = (6S)-5,6,7,8-tetrahydrofolate + L-methionine</text>
        <dbReference type="Rhea" id="RHEA:11172"/>
        <dbReference type="ChEBI" id="CHEBI:18608"/>
        <dbReference type="ChEBI" id="CHEBI:57453"/>
        <dbReference type="ChEBI" id="CHEBI:57844"/>
        <dbReference type="ChEBI" id="CHEBI:58199"/>
        <dbReference type="EC" id="2.1.1.13"/>
    </reaction>
</comment>
<name>A0A173UDH9_EUBRA</name>
<evidence type="ECO:0000256" key="6">
    <source>
        <dbReference type="ARBA" id="ARBA00012032"/>
    </source>
</evidence>
<evidence type="ECO:0000256" key="8">
    <source>
        <dbReference type="ARBA" id="ARBA00022603"/>
    </source>
</evidence>
<evidence type="ECO:0000256" key="12">
    <source>
        <dbReference type="ARBA" id="ARBA00022691"/>
    </source>
</evidence>
<evidence type="ECO:0000256" key="3">
    <source>
        <dbReference type="ARBA" id="ARBA00001956"/>
    </source>
</evidence>
<dbReference type="GO" id="GO:0046872">
    <property type="term" value="F:metal ion binding"/>
    <property type="evidence" value="ECO:0007669"/>
    <property type="project" value="UniProtKB-KW"/>
</dbReference>
<dbReference type="OrthoDB" id="9803687at2"/>
<evidence type="ECO:0000256" key="13">
    <source>
        <dbReference type="ARBA" id="ARBA00022723"/>
    </source>
</evidence>
<dbReference type="InterPro" id="IPR003726">
    <property type="entry name" value="HCY_dom"/>
</dbReference>
<keyword evidence="8 19" id="KW-0489">Methyltransferase</keyword>
<keyword evidence="9" id="KW-0028">Amino-acid biosynthesis</keyword>
<dbReference type="InterPro" id="IPR000489">
    <property type="entry name" value="Pterin-binding_dom"/>
</dbReference>
<evidence type="ECO:0000256" key="15">
    <source>
        <dbReference type="ARBA" id="ARBA00023167"/>
    </source>
</evidence>
<dbReference type="EMBL" id="CYYA01000013">
    <property type="protein sequence ID" value="CUN13082.1"/>
    <property type="molecule type" value="Genomic_DNA"/>
</dbReference>
<evidence type="ECO:0000256" key="11">
    <source>
        <dbReference type="ARBA" id="ARBA00022679"/>
    </source>
</evidence>
<dbReference type="GO" id="GO:0031419">
    <property type="term" value="F:cobalamin binding"/>
    <property type="evidence" value="ECO:0007669"/>
    <property type="project" value="UniProtKB-KW"/>
</dbReference>
<evidence type="ECO:0000259" key="21">
    <source>
        <dbReference type="PROSITE" id="PS50972"/>
    </source>
</evidence>
<sequence length="587" mass="63973">MKKEELYRLLENGPVYLDGATGSNLQKAGMPTGVCPEQWILDHPDVILDLQKRYIEAGTQILYAPTFSGNRIKLEEYGLADKIVEINTKLVQLCREAAGEKGLVCGDMTMTGESLEPMGDLELEELIDIYKEQAKILYEAGVDLFVVETMMSLAETRAAVLAIKETCDLPIMVSMTFDEKGKTLYGNTPEGCMVVLQSLGADVVGINCSTGPERMADMVRQMKPYANVPILAKPNAGLPQMVDGETVYDMGPEEFASFGPMLMEAGAAVLGGCCGTTPEHIASLVAATKNMKPVPVMQERKRVLASERQIQEIDINGPFLVIGERINPTGKKELQESLRQGSMEIVCDMAEEQEEMGAHILDINMGMNGIDEKEMMLEAIEEVTMTTSLPLCFDSSHVDIIEAALRRYPGRALINSISLEKEKFEKLLPIAKKYGAMFILLPLSDAGLPKDINEKKEIIHTILARALELGMHKEDIVVDGLVATVGANKNAALETLETICYCKNELGLATVGGLSNISFGLPNRAFVNAAFVTMALQSGLTMAIANPSSDIMMNLAAASDLLLNKAGADLNYINRMAEFDAKKKLNL</sequence>
<feature type="binding site" evidence="19">
    <location>
        <position position="208"/>
    </location>
    <ligand>
        <name>Zn(2+)</name>
        <dbReference type="ChEBI" id="CHEBI:29105"/>
    </ligand>
</feature>
<proteinExistence type="inferred from homology"/>
<keyword evidence="14 19" id="KW-0862">Zinc</keyword>
<dbReference type="GeneID" id="42785221"/>
<dbReference type="Pfam" id="PF00809">
    <property type="entry name" value="Pterin_bind"/>
    <property type="match status" value="1"/>
</dbReference>
<evidence type="ECO:0000256" key="17">
    <source>
        <dbReference type="ARBA" id="ARBA00025552"/>
    </source>
</evidence>
<comment type="pathway">
    <text evidence="4">Amino-acid biosynthesis; L-methionine biosynthesis via de novo pathway; L-methionine from L-homocysteine (MetH route): step 1/1.</text>
</comment>
<evidence type="ECO:0000259" key="20">
    <source>
        <dbReference type="PROSITE" id="PS50970"/>
    </source>
</evidence>
<accession>A0A173UDH9</accession>
<comment type="cofactor">
    <cofactor evidence="3">
        <name>methylcob(III)alamin</name>
        <dbReference type="ChEBI" id="CHEBI:28115"/>
    </cofactor>
</comment>
<keyword evidence="15" id="KW-0486">Methionine biosynthesis</keyword>
<dbReference type="AlphaFoldDB" id="A0A173UDH9"/>
<evidence type="ECO:0000256" key="5">
    <source>
        <dbReference type="ARBA" id="ARBA00010398"/>
    </source>
</evidence>
<dbReference type="GO" id="GO:0005829">
    <property type="term" value="C:cytosol"/>
    <property type="evidence" value="ECO:0007669"/>
    <property type="project" value="TreeGrafter"/>
</dbReference>
<dbReference type="RefSeq" id="WP_021737603.1">
    <property type="nucleotide sequence ID" value="NZ_CABKSU010000004.1"/>
</dbReference>
<evidence type="ECO:0000256" key="18">
    <source>
        <dbReference type="ARBA" id="ARBA00031040"/>
    </source>
</evidence>
<dbReference type="PROSITE" id="PS50972">
    <property type="entry name" value="PTERIN_BINDING"/>
    <property type="match status" value="1"/>
</dbReference>
<evidence type="ECO:0000256" key="14">
    <source>
        <dbReference type="ARBA" id="ARBA00022833"/>
    </source>
</evidence>
<evidence type="ECO:0000256" key="16">
    <source>
        <dbReference type="ARBA" id="ARBA00023285"/>
    </source>
</evidence>
<keyword evidence="10" id="KW-0846">Cobalamin</keyword>
<evidence type="ECO:0000256" key="4">
    <source>
        <dbReference type="ARBA" id="ARBA00005178"/>
    </source>
</evidence>
<evidence type="ECO:0000313" key="22">
    <source>
        <dbReference type="EMBL" id="CUN13082.1"/>
    </source>
</evidence>
<dbReference type="Pfam" id="PF02574">
    <property type="entry name" value="S-methyl_trans"/>
    <property type="match status" value="1"/>
</dbReference>
<dbReference type="Gene3D" id="3.20.20.330">
    <property type="entry name" value="Homocysteine-binding-like domain"/>
    <property type="match status" value="1"/>
</dbReference>
<organism evidence="22 23">
    <name type="scientific">Eubacterium ramulus</name>
    <dbReference type="NCBI Taxonomy" id="39490"/>
    <lineage>
        <taxon>Bacteria</taxon>
        <taxon>Bacillati</taxon>
        <taxon>Bacillota</taxon>
        <taxon>Clostridia</taxon>
        <taxon>Eubacteriales</taxon>
        <taxon>Eubacteriaceae</taxon>
        <taxon>Eubacterium</taxon>
    </lineage>
</organism>
<dbReference type="GO" id="GO:0046653">
    <property type="term" value="P:tetrahydrofolate metabolic process"/>
    <property type="evidence" value="ECO:0007669"/>
    <property type="project" value="TreeGrafter"/>
</dbReference>
<dbReference type="UniPathway" id="UPA00051">
    <property type="reaction ID" value="UER00081"/>
</dbReference>
<evidence type="ECO:0000313" key="23">
    <source>
        <dbReference type="Proteomes" id="UP000095492"/>
    </source>
</evidence>
<evidence type="ECO:0000256" key="10">
    <source>
        <dbReference type="ARBA" id="ARBA00022628"/>
    </source>
</evidence>
<gene>
    <name evidence="22" type="primary">metH_1</name>
    <name evidence="22" type="ORF">ERS852448_02005</name>
</gene>
<dbReference type="SUPFAM" id="SSF51717">
    <property type="entry name" value="Dihydropteroate synthetase-like"/>
    <property type="match status" value="1"/>
</dbReference>
<comment type="similarity">
    <text evidence="5">Belongs to the vitamin-B12 dependent methionine synthase family.</text>
</comment>
<evidence type="ECO:0000256" key="19">
    <source>
        <dbReference type="PROSITE-ProRule" id="PRU00333"/>
    </source>
</evidence>
<keyword evidence="11 19" id="KW-0808">Transferase</keyword>
<dbReference type="InterPro" id="IPR050554">
    <property type="entry name" value="Met_Synthase/Corrinoid"/>
</dbReference>
<protein>
    <recommendedName>
        <fullName evidence="7">Methionine synthase</fullName>
        <ecNumber evidence="6">2.1.1.13</ecNumber>
    </recommendedName>
    <alternativeName>
        <fullName evidence="18">5-methyltetrahydrofolate--homocysteine methyltransferase</fullName>
    </alternativeName>
</protein>
<evidence type="ECO:0000256" key="1">
    <source>
        <dbReference type="ARBA" id="ARBA00001700"/>
    </source>
</evidence>
<dbReference type="GO" id="GO:0050667">
    <property type="term" value="P:homocysteine metabolic process"/>
    <property type="evidence" value="ECO:0007669"/>
    <property type="project" value="TreeGrafter"/>
</dbReference>
<evidence type="ECO:0000256" key="9">
    <source>
        <dbReference type="ARBA" id="ARBA00022605"/>
    </source>
</evidence>
<evidence type="ECO:0000256" key="2">
    <source>
        <dbReference type="ARBA" id="ARBA00001947"/>
    </source>
</evidence>
<dbReference type="GO" id="GO:0008705">
    <property type="term" value="F:methionine synthase activity"/>
    <property type="evidence" value="ECO:0007669"/>
    <property type="project" value="UniProtKB-EC"/>
</dbReference>
<dbReference type="Proteomes" id="UP000095492">
    <property type="component" value="Unassembled WGS sequence"/>
</dbReference>
<keyword evidence="12" id="KW-0949">S-adenosyl-L-methionine</keyword>
<dbReference type="PANTHER" id="PTHR45833">
    <property type="entry name" value="METHIONINE SYNTHASE"/>
    <property type="match status" value="1"/>
</dbReference>
<feature type="binding site" evidence="19">
    <location>
        <position position="273"/>
    </location>
    <ligand>
        <name>Zn(2+)</name>
        <dbReference type="ChEBI" id="CHEBI:29105"/>
    </ligand>
</feature>
<dbReference type="PROSITE" id="PS50970">
    <property type="entry name" value="HCY"/>
    <property type="match status" value="1"/>
</dbReference>
<comment type="cofactor">
    <cofactor evidence="2 19">
        <name>Zn(2+)</name>
        <dbReference type="ChEBI" id="CHEBI:29105"/>
    </cofactor>
</comment>
<evidence type="ECO:0000256" key="7">
    <source>
        <dbReference type="ARBA" id="ARBA00013998"/>
    </source>
</evidence>
<keyword evidence="13 19" id="KW-0479">Metal-binding</keyword>
<dbReference type="SUPFAM" id="SSF82282">
    <property type="entry name" value="Homocysteine S-methyltransferase"/>
    <property type="match status" value="1"/>
</dbReference>
<dbReference type="GO" id="GO:0032259">
    <property type="term" value="P:methylation"/>
    <property type="evidence" value="ECO:0007669"/>
    <property type="project" value="UniProtKB-KW"/>
</dbReference>
<comment type="function">
    <text evidence="17">Catalyzes the transfer of a methyl group from methyl-cobalamin to homocysteine, yielding enzyme-bound cob(I)alamin and methionine. Subsequently, remethylates the cofactor using methyltetrahydrofolate.</text>
</comment>
<keyword evidence="16" id="KW-0170">Cobalt</keyword>